<keyword evidence="6 7" id="KW-0472">Membrane</keyword>
<protein>
    <submittedName>
        <fullName evidence="9">Carbohydrate ABC transporter membrane protein 2 (CUT1 family)</fullName>
    </submittedName>
</protein>
<evidence type="ECO:0000259" key="8">
    <source>
        <dbReference type="PROSITE" id="PS50928"/>
    </source>
</evidence>
<feature type="transmembrane region" description="Helical" evidence="7">
    <location>
        <begin position="12"/>
        <end position="32"/>
    </location>
</feature>
<dbReference type="Pfam" id="PF00528">
    <property type="entry name" value="BPD_transp_1"/>
    <property type="match status" value="1"/>
</dbReference>
<evidence type="ECO:0000256" key="3">
    <source>
        <dbReference type="ARBA" id="ARBA00022475"/>
    </source>
</evidence>
<dbReference type="PANTHER" id="PTHR43744:SF2">
    <property type="entry name" value="ARABINOOLIGOSACCHARIDES TRANSPORT SYSTEM PERMEASE PROTEIN ARAQ"/>
    <property type="match status" value="1"/>
</dbReference>
<feature type="transmembrane region" description="Helical" evidence="7">
    <location>
        <begin position="190"/>
        <end position="210"/>
    </location>
</feature>
<evidence type="ECO:0000313" key="9">
    <source>
        <dbReference type="EMBL" id="TDT67939.1"/>
    </source>
</evidence>
<evidence type="ECO:0000256" key="4">
    <source>
        <dbReference type="ARBA" id="ARBA00022692"/>
    </source>
</evidence>
<evidence type="ECO:0000256" key="1">
    <source>
        <dbReference type="ARBA" id="ARBA00004651"/>
    </source>
</evidence>
<dbReference type="AlphaFoldDB" id="A0AA46I4Z5"/>
<comment type="subcellular location">
    <subcellularLocation>
        <location evidence="1 7">Cell membrane</location>
        <topology evidence="1 7">Multi-pass membrane protein</topology>
    </subcellularLocation>
</comment>
<feature type="domain" description="ABC transmembrane type-1" evidence="8">
    <location>
        <begin position="71"/>
        <end position="263"/>
    </location>
</feature>
<dbReference type="InterPro" id="IPR000515">
    <property type="entry name" value="MetI-like"/>
</dbReference>
<keyword evidence="3" id="KW-1003">Cell membrane</keyword>
<keyword evidence="10" id="KW-1185">Reference proteome</keyword>
<feature type="transmembrane region" description="Helical" evidence="7">
    <location>
        <begin position="243"/>
        <end position="262"/>
    </location>
</feature>
<proteinExistence type="inferred from homology"/>
<dbReference type="EMBL" id="SOBG01000009">
    <property type="protein sequence ID" value="TDT67939.1"/>
    <property type="molecule type" value="Genomic_DNA"/>
</dbReference>
<feature type="transmembrane region" description="Helical" evidence="7">
    <location>
        <begin position="77"/>
        <end position="99"/>
    </location>
</feature>
<gene>
    <name evidence="9" type="ORF">EV215_1946</name>
</gene>
<dbReference type="GO" id="GO:0005886">
    <property type="term" value="C:plasma membrane"/>
    <property type="evidence" value="ECO:0007669"/>
    <property type="project" value="UniProtKB-SubCell"/>
</dbReference>
<dbReference type="InterPro" id="IPR035906">
    <property type="entry name" value="MetI-like_sf"/>
</dbReference>
<evidence type="ECO:0000256" key="7">
    <source>
        <dbReference type="RuleBase" id="RU363032"/>
    </source>
</evidence>
<sequence>MKKNKELRTKIYVYGVLVFLTVLSFIPFYIMIVNSTRSNVEITRGLSLLPGKALVKNYNILLDKIDIWRGFKNSLTIAVPFTILSAYFGSLTAYGFAVYNFKYKNFLFGFILATMMIPQQLGLIGYFELNNKLGLLDTYFPLIIPALTNTMTIFFLKQYVEQSLPKSLVEAARIDGAGEFMIFNKISLPIMMPAIATMSIFNFVGAWNNYISPLVLLFTREKYPLPVLISIVRGSAYRTNYGAMYLAIAISVVPILIAFSVLSKYIINGLTIGAVKE</sequence>
<feature type="transmembrane region" description="Helical" evidence="7">
    <location>
        <begin position="139"/>
        <end position="156"/>
    </location>
</feature>
<dbReference type="Proteomes" id="UP000294678">
    <property type="component" value="Unassembled WGS sequence"/>
</dbReference>
<dbReference type="RefSeq" id="WP_134113803.1">
    <property type="nucleotide sequence ID" value="NZ_SOBG01000009.1"/>
</dbReference>
<keyword evidence="4 7" id="KW-0812">Transmembrane</keyword>
<dbReference type="PANTHER" id="PTHR43744">
    <property type="entry name" value="ABC TRANSPORTER PERMEASE PROTEIN MG189-RELATED-RELATED"/>
    <property type="match status" value="1"/>
</dbReference>
<dbReference type="SUPFAM" id="SSF161098">
    <property type="entry name" value="MetI-like"/>
    <property type="match status" value="1"/>
</dbReference>
<comment type="similarity">
    <text evidence="7">Belongs to the binding-protein-dependent transport system permease family.</text>
</comment>
<evidence type="ECO:0000313" key="10">
    <source>
        <dbReference type="Proteomes" id="UP000294678"/>
    </source>
</evidence>
<dbReference type="Gene3D" id="1.10.3720.10">
    <property type="entry name" value="MetI-like"/>
    <property type="match status" value="1"/>
</dbReference>
<evidence type="ECO:0000256" key="2">
    <source>
        <dbReference type="ARBA" id="ARBA00022448"/>
    </source>
</evidence>
<dbReference type="PROSITE" id="PS50928">
    <property type="entry name" value="ABC_TM1"/>
    <property type="match status" value="1"/>
</dbReference>
<organism evidence="9 10">
    <name type="scientific">Hypnocyclicus thermotrophus</name>
    <dbReference type="NCBI Taxonomy" id="1627895"/>
    <lineage>
        <taxon>Bacteria</taxon>
        <taxon>Fusobacteriati</taxon>
        <taxon>Fusobacteriota</taxon>
        <taxon>Fusobacteriia</taxon>
        <taxon>Fusobacteriales</taxon>
        <taxon>Fusobacteriaceae</taxon>
        <taxon>Hypnocyclicus</taxon>
    </lineage>
</organism>
<dbReference type="CDD" id="cd06261">
    <property type="entry name" value="TM_PBP2"/>
    <property type="match status" value="1"/>
</dbReference>
<accession>A0AA46I4Z5</accession>
<evidence type="ECO:0000256" key="5">
    <source>
        <dbReference type="ARBA" id="ARBA00022989"/>
    </source>
</evidence>
<evidence type="ECO:0000256" key="6">
    <source>
        <dbReference type="ARBA" id="ARBA00023136"/>
    </source>
</evidence>
<keyword evidence="5 7" id="KW-1133">Transmembrane helix</keyword>
<reference evidence="9 10" key="1">
    <citation type="submission" date="2019-03" db="EMBL/GenBank/DDBJ databases">
        <title>Genomic Encyclopedia of Type Strains, Phase IV (KMG-IV): sequencing the most valuable type-strain genomes for metagenomic binning, comparative biology and taxonomic classification.</title>
        <authorList>
            <person name="Goeker M."/>
        </authorList>
    </citation>
    <scope>NUCLEOTIDE SEQUENCE [LARGE SCALE GENOMIC DNA]</scope>
    <source>
        <strain evidence="9 10">DSM 100055</strain>
    </source>
</reference>
<keyword evidence="2 7" id="KW-0813">Transport</keyword>
<feature type="transmembrane region" description="Helical" evidence="7">
    <location>
        <begin position="106"/>
        <end position="127"/>
    </location>
</feature>
<comment type="caution">
    <text evidence="9">The sequence shown here is derived from an EMBL/GenBank/DDBJ whole genome shotgun (WGS) entry which is preliminary data.</text>
</comment>
<name>A0AA46I4Z5_9FUSO</name>
<dbReference type="GO" id="GO:0055085">
    <property type="term" value="P:transmembrane transport"/>
    <property type="evidence" value="ECO:0007669"/>
    <property type="project" value="InterPro"/>
</dbReference>